<feature type="transmembrane region" description="Helical" evidence="1">
    <location>
        <begin position="157"/>
        <end position="181"/>
    </location>
</feature>
<proteinExistence type="predicted"/>
<keyword evidence="1" id="KW-0472">Membrane</keyword>
<dbReference type="AlphaFoldDB" id="A0A9Q0RKY4"/>
<name>A0A9Q0RKY4_BLOTA</name>
<evidence type="ECO:0000313" key="2">
    <source>
        <dbReference type="EMBL" id="KAJ6217885.1"/>
    </source>
</evidence>
<accession>A0A9Q0RKY4</accession>
<gene>
    <name evidence="2" type="ORF">RDWZM_009042</name>
</gene>
<keyword evidence="3" id="KW-1185">Reference proteome</keyword>
<sequence length="203" mass="23328">MIQSTNHVPLDVNVEQRTDLLAACRRIIDNHNRKLFDSSDRIMLDCCIVQTERECFQTFCNDSHQLSTTTTVGSMLTNGTLNHVQIEPDRQQFCIVLDQHVKHYHDNLYACQQLSSIDLDCTKWIANRIPNTAQTNRIFTSTVSNSDDHSTPGTMPIWLILVLVLLILVAIGMVWFVVCLFKEDQDSKKKKSKHSRRSSKHSR</sequence>
<keyword evidence="1" id="KW-1133">Transmembrane helix</keyword>
<organism evidence="2 3">
    <name type="scientific">Blomia tropicalis</name>
    <name type="common">Mite</name>
    <dbReference type="NCBI Taxonomy" id="40697"/>
    <lineage>
        <taxon>Eukaryota</taxon>
        <taxon>Metazoa</taxon>
        <taxon>Ecdysozoa</taxon>
        <taxon>Arthropoda</taxon>
        <taxon>Chelicerata</taxon>
        <taxon>Arachnida</taxon>
        <taxon>Acari</taxon>
        <taxon>Acariformes</taxon>
        <taxon>Sarcoptiformes</taxon>
        <taxon>Astigmata</taxon>
        <taxon>Glycyphagoidea</taxon>
        <taxon>Echimyopodidae</taxon>
        <taxon>Blomia</taxon>
    </lineage>
</organism>
<keyword evidence="1" id="KW-0812">Transmembrane</keyword>
<dbReference type="Proteomes" id="UP001142055">
    <property type="component" value="Chromosome 3"/>
</dbReference>
<evidence type="ECO:0000313" key="3">
    <source>
        <dbReference type="Proteomes" id="UP001142055"/>
    </source>
</evidence>
<evidence type="ECO:0000256" key="1">
    <source>
        <dbReference type="SAM" id="Phobius"/>
    </source>
</evidence>
<comment type="caution">
    <text evidence="2">The sequence shown here is derived from an EMBL/GenBank/DDBJ whole genome shotgun (WGS) entry which is preliminary data.</text>
</comment>
<dbReference type="EMBL" id="JAPWDV010000003">
    <property type="protein sequence ID" value="KAJ6217885.1"/>
    <property type="molecule type" value="Genomic_DNA"/>
</dbReference>
<reference evidence="2" key="1">
    <citation type="submission" date="2022-12" db="EMBL/GenBank/DDBJ databases">
        <title>Genome assemblies of Blomia tropicalis.</title>
        <authorList>
            <person name="Cui Y."/>
        </authorList>
    </citation>
    <scope>NUCLEOTIDE SEQUENCE</scope>
    <source>
        <tissue evidence="2">Adult mites</tissue>
    </source>
</reference>
<protein>
    <submittedName>
        <fullName evidence="2">Uncharacterized protein</fullName>
    </submittedName>
</protein>